<dbReference type="EMBL" id="KI913961">
    <property type="protein sequence ID" value="ETW02311.1"/>
    <property type="molecule type" value="Genomic_DNA"/>
</dbReference>
<dbReference type="Gene3D" id="1.10.287.2620">
    <property type="match status" value="1"/>
</dbReference>
<feature type="compositionally biased region" description="Low complexity" evidence="4">
    <location>
        <begin position="103"/>
        <end position="118"/>
    </location>
</feature>
<feature type="compositionally biased region" description="Basic and acidic residues" evidence="4">
    <location>
        <begin position="1"/>
        <end position="28"/>
    </location>
</feature>
<dbReference type="InterPro" id="IPR024743">
    <property type="entry name" value="Dynein_HC_stalk"/>
</dbReference>
<keyword evidence="2 3" id="KW-0175">Coiled coil</keyword>
<evidence type="ECO:0000259" key="5">
    <source>
        <dbReference type="PROSITE" id="PS50222"/>
    </source>
</evidence>
<dbReference type="Pfam" id="PF08393">
    <property type="entry name" value="DHC_N2"/>
    <property type="match status" value="1"/>
</dbReference>
<dbReference type="InterPro" id="IPR013602">
    <property type="entry name" value="Dynein_heavy_linker"/>
</dbReference>
<feature type="domain" description="EF-hand" evidence="5">
    <location>
        <begin position="741"/>
        <end position="776"/>
    </location>
</feature>
<feature type="region of interest" description="Disordered" evidence="4">
    <location>
        <begin position="1"/>
        <end position="58"/>
    </location>
</feature>
<dbReference type="InterPro" id="IPR018247">
    <property type="entry name" value="EF_Hand_1_Ca_BS"/>
</dbReference>
<dbReference type="Gene3D" id="1.20.920.20">
    <property type="match status" value="1"/>
</dbReference>
<feature type="region of interest" description="Disordered" evidence="4">
    <location>
        <begin position="79"/>
        <end position="129"/>
    </location>
</feature>
<dbReference type="PANTHER" id="PTHR45703">
    <property type="entry name" value="DYNEIN HEAVY CHAIN"/>
    <property type="match status" value="1"/>
</dbReference>
<reference evidence="6" key="1">
    <citation type="submission" date="2013-12" db="EMBL/GenBank/DDBJ databases">
        <title>The Genome Sequence of Aphanomyces invadans NJM9701.</title>
        <authorList>
            <consortium name="The Broad Institute Genomics Platform"/>
            <person name="Russ C."/>
            <person name="Tyler B."/>
            <person name="van West P."/>
            <person name="Dieguez-Uribeondo J."/>
            <person name="Young S.K."/>
            <person name="Zeng Q."/>
            <person name="Gargeya S."/>
            <person name="Fitzgerald M."/>
            <person name="Abouelleil A."/>
            <person name="Alvarado L."/>
            <person name="Chapman S.B."/>
            <person name="Gainer-Dewar J."/>
            <person name="Goldberg J."/>
            <person name="Griggs A."/>
            <person name="Gujja S."/>
            <person name="Hansen M."/>
            <person name="Howarth C."/>
            <person name="Imamovic A."/>
            <person name="Ireland A."/>
            <person name="Larimer J."/>
            <person name="McCowan C."/>
            <person name="Murphy C."/>
            <person name="Pearson M."/>
            <person name="Poon T.W."/>
            <person name="Priest M."/>
            <person name="Roberts A."/>
            <person name="Saif S."/>
            <person name="Shea T."/>
            <person name="Sykes S."/>
            <person name="Wortman J."/>
            <person name="Nusbaum C."/>
            <person name="Birren B."/>
        </authorList>
    </citation>
    <scope>NUCLEOTIDE SEQUENCE [LARGE SCALE GENOMIC DNA]</scope>
    <source>
        <strain evidence="6">NJM9701</strain>
    </source>
</reference>
<name>A0A024U7B6_9STRA</name>
<dbReference type="Pfam" id="PF12775">
    <property type="entry name" value="AAA_7"/>
    <property type="match status" value="1"/>
</dbReference>
<dbReference type="Gene3D" id="1.20.920.30">
    <property type="match status" value="1"/>
</dbReference>
<evidence type="ECO:0000256" key="2">
    <source>
        <dbReference type="ARBA" id="ARBA00023054"/>
    </source>
</evidence>
<dbReference type="InterPro" id="IPR002048">
    <property type="entry name" value="EF_hand_dom"/>
</dbReference>
<gene>
    <name evidence="6" type="ORF">H310_05858</name>
</gene>
<feature type="compositionally biased region" description="Low complexity" evidence="4">
    <location>
        <begin position="296"/>
        <end position="316"/>
    </location>
</feature>
<dbReference type="eggNOG" id="KOG3595">
    <property type="taxonomic scope" value="Eukaryota"/>
</dbReference>
<dbReference type="Gene3D" id="1.10.238.10">
    <property type="entry name" value="EF-hand"/>
    <property type="match status" value="1"/>
</dbReference>
<dbReference type="PROSITE" id="PS00018">
    <property type="entry name" value="EF_HAND_1"/>
    <property type="match status" value="1"/>
</dbReference>
<feature type="region of interest" description="Disordered" evidence="4">
    <location>
        <begin position="185"/>
        <end position="256"/>
    </location>
</feature>
<dbReference type="PROSITE" id="PS50222">
    <property type="entry name" value="EF_HAND_2"/>
    <property type="match status" value="1"/>
</dbReference>
<dbReference type="PANTHER" id="PTHR45703:SF36">
    <property type="entry name" value="DYNEIN HEAVY CHAIN, CYTOPLASMIC"/>
    <property type="match status" value="1"/>
</dbReference>
<dbReference type="InterPro" id="IPR024317">
    <property type="entry name" value="Dynein_heavy_chain_D4_dom"/>
</dbReference>
<evidence type="ECO:0000256" key="4">
    <source>
        <dbReference type="SAM" id="MobiDB-lite"/>
    </source>
</evidence>
<dbReference type="SUPFAM" id="SSF47473">
    <property type="entry name" value="EF-hand"/>
    <property type="match status" value="1"/>
</dbReference>
<accession>A0A024U7B6</accession>
<dbReference type="OrthoDB" id="199400at2759"/>
<dbReference type="Pfam" id="PF12780">
    <property type="entry name" value="AAA_8"/>
    <property type="match status" value="1"/>
</dbReference>
<dbReference type="InterPro" id="IPR042222">
    <property type="entry name" value="Dynein_2_N"/>
</dbReference>
<dbReference type="RefSeq" id="XP_008868916.1">
    <property type="nucleotide sequence ID" value="XM_008870694.1"/>
</dbReference>
<dbReference type="GO" id="GO:0030286">
    <property type="term" value="C:dynein complex"/>
    <property type="evidence" value="ECO:0007669"/>
    <property type="project" value="InterPro"/>
</dbReference>
<dbReference type="GO" id="GO:0005524">
    <property type="term" value="F:ATP binding"/>
    <property type="evidence" value="ECO:0007669"/>
    <property type="project" value="InterPro"/>
</dbReference>
<dbReference type="Gene3D" id="3.20.180.20">
    <property type="entry name" value="Dynein heavy chain, N-terminal domain 2"/>
    <property type="match status" value="1"/>
</dbReference>
<dbReference type="InterPro" id="IPR035699">
    <property type="entry name" value="AAA_6"/>
</dbReference>
<protein>
    <recommendedName>
        <fullName evidence="5">EF-hand domain-containing protein</fullName>
    </recommendedName>
</protein>
<dbReference type="SUPFAM" id="SSF52540">
    <property type="entry name" value="P-loop containing nucleoside triphosphate hydrolases"/>
    <property type="match status" value="2"/>
</dbReference>
<evidence type="ECO:0000313" key="6">
    <source>
        <dbReference type="EMBL" id="ETW02311.1"/>
    </source>
</evidence>
<dbReference type="VEuPathDB" id="FungiDB:H310_05858"/>
<dbReference type="GO" id="GO:0045505">
    <property type="term" value="F:dynein intermediate chain binding"/>
    <property type="evidence" value="ECO:0007669"/>
    <property type="project" value="InterPro"/>
</dbReference>
<dbReference type="GeneID" id="20082908"/>
<dbReference type="Pfam" id="PF12774">
    <property type="entry name" value="AAA_6"/>
    <property type="match status" value="1"/>
</dbReference>
<feature type="region of interest" description="Disordered" evidence="4">
    <location>
        <begin position="272"/>
        <end position="317"/>
    </location>
</feature>
<dbReference type="Gene3D" id="3.40.50.300">
    <property type="entry name" value="P-loop containing nucleotide triphosphate hydrolases"/>
    <property type="match status" value="5"/>
</dbReference>
<proteinExistence type="predicted"/>
<dbReference type="InterPro" id="IPR042228">
    <property type="entry name" value="Dynein_linker_3"/>
</dbReference>
<feature type="coiled-coil region" evidence="3">
    <location>
        <begin position="3444"/>
        <end position="3499"/>
    </location>
</feature>
<feature type="compositionally biased region" description="Polar residues" evidence="4">
    <location>
        <begin position="235"/>
        <end position="252"/>
    </location>
</feature>
<organism evidence="6">
    <name type="scientific">Aphanomyces invadans</name>
    <dbReference type="NCBI Taxonomy" id="157072"/>
    <lineage>
        <taxon>Eukaryota</taxon>
        <taxon>Sar</taxon>
        <taxon>Stramenopiles</taxon>
        <taxon>Oomycota</taxon>
        <taxon>Saprolegniomycetes</taxon>
        <taxon>Saprolegniales</taxon>
        <taxon>Verrucalvaceae</taxon>
        <taxon>Aphanomyces</taxon>
    </lineage>
</organism>
<dbReference type="InterPro" id="IPR027417">
    <property type="entry name" value="P-loop_NTPase"/>
</dbReference>
<evidence type="ECO:0000256" key="3">
    <source>
        <dbReference type="SAM" id="Coils"/>
    </source>
</evidence>
<dbReference type="STRING" id="157072.A0A024U7B6"/>
<dbReference type="GO" id="GO:0007018">
    <property type="term" value="P:microtubule-based movement"/>
    <property type="evidence" value="ECO:0007669"/>
    <property type="project" value="InterPro"/>
</dbReference>
<dbReference type="Gene3D" id="1.20.140.100">
    <property type="entry name" value="Dynein heavy chain, N-terminal domain 2"/>
    <property type="match status" value="1"/>
</dbReference>
<keyword evidence="1" id="KW-0106">Calcium</keyword>
<sequence length="4983" mass="556254">MASQKDDANRRSEKTHYNATTPEERMLQRGELPMSFASRRRRPDRSHRPMSAGPCALSNQALDGTINELASQLVLVSPRTNNNASPMDSAPSSLMSPKKERAASAAPTRPTTTSNPRNMIRPKSSTAQRKLTLSGEARRDGVPWSPLHLAGPLQRAADKNHQHLSSGISPPLVKVPAPPSSAYQLSNVTDLLPPSSGPMLSRPQSAAPTKLLSKRGLNRPRTAVAKSPTKRIKTNRPSNEASPAPQNQQTVDDNAPGMHVSTVEKAVDVELSHKNTSRKSKQWSPPKHFTALRQTPMKSPSKPVASSSPLPTSTTPIVPLDTLQTVRTSIENWIHRRENDRSTDRCLSDANDTFRYAVPAHHFDRSAPYDPYTITYVPFHHVYKVTDGAPHGLQFTDDDRVIDQQIACDFYVMSSKNVLYYNKDHATVTFQSMPEWDRERRIFQRLKTLALFSTYRRTKAMKCWVSHYILCKRQRCKDQLNDLLYFCNSIFHATMEKIQAKMAVLHTQLLFYVDSATVIPPEEFQRRQGIHIQKLGHEFIALFHAIREILVAMSHTYLSQYSSTDAVIKYADVSLTSRKSTTFHMDQFFGNVQKKSPLSPLATCNEDNTGELDLVAIRAELQRSRVRAKSRESIKEKPTMDAIKWSVAAVKRARCSELSRFIRRVDFMLLDAFHGVINRSAAALGQLLETGAGKSSSLLLSKDAYMRAYHRFDIYGNGALDCAQITRLLHHVFDGKLTGAALEERVGLFISVFDENGDGDVSIEEFSKGLDVVLDVERMQQFDASANSIYETTRMAHTNLFIPVPLFEVQLVFDGTGLSFEPPLKSVQSAVEMTLRGFFDANEHVQRLITDPTILPVLTFYDQVRTSHLDSCAPQVATAPGGDHPQDARISLILFERASQDQAYMHLCEQIFDIVKGSICGCQAYANCFLPLCDEYDWNNALDFDRIAQQHLDGAYDMDQLKQDVQKFQHQKWMLEDVVVSQDIQLIRVKTNALKTALVPSPVRCLKELERILPILAEKNIARLLSYIELVASKIQRPPAKDIEAFVTYILNLKEINDELPSKDLEAAQISDYLELITDSGFHIPSQTQAVYDLVEPELSTLKSAVTNCMARRDMDIREYAVLLEQKMQHLEANIAYLQTESCAEQLFHAETEALHALAFTGNLKQLATDYSSRSERFLYVRSLFNEFLPNCMPDIPNKGGHFASLPKLTGDIQLKHDMWTLIMAADQSLASWGDIALKDMPKADMEDLLRRVTELHRVLAVEFPTSPVTARVHGLQTLLLHMTSIVQNLCNPHVEDRHWRKLENKLNVVFQYEVEPATDHRCLVRQGDISFKYLVSLHIDDKHDEINDIVQEAATEAAISKSLHDAIRVWDTQEIAFSYWTDNDTRDVVVLGDTTECMNMLEESDMLLQTILASSYIRPIQPLAMKWKHDVNEMMEIMMRLEECKNYWEHMEVFLSPEFLRALPGQVRAYTELDRTWKVLLDKLSKNPSLVRTARTQGLKEHIIQLSQGFEGIYKTLEGYLEIKRQSYPRFCTLSDSELTDLISACRNPHNIQQYLPSCFPSLGKVTFDTDDKSMGIVAVRSPPNPFEEVIPMGKNLKARGYVEQWLSHMDRRLSERLHKNIKELVVYFSGRPPAGWDLSHLRQFPLQCLLVANDVVTSTTIGNVEGNNDVAGGVVVRIQQLTQALTSGDRTLHPVVTTTLLMQQFYFRDTLDNLSVIPWENHPHYTTTDDEVQLAIADMVIPYGYAYHNPTENYLVVTPLTERYLLAVFNCVQYYQAGLVSGGMSSGKTGLIQMATVMLGRDLIQTFCTIHTSLKQIHRFITGGIGSGGTLLLQNADRMVGPILSFINTVVSTIMNGALAAKHCVTLDEREHVVDAGSMIMLTTSVPSCLVSPYHFQALCESLSSIAVVAPDLERVLHAIFFSYGFEHALTLARMLGFVWSELRGVSTRLSTQPTMVQLFTIHTAKQCAKQMFERSRGTSITDEVGLLKETLLEYLTTRLNLPGGIRAHAMSYIKSMWLAKDHAVSVREGDMESKDGHNRTVFLSFLKAAYDKNQFIPSETLLQVSAALVQAVVAYRTVILCGPMKTGKTTCVAMLAAALNNLFFDVDLANPTLPQFPQPPPPQSQFIVIKTLLPMSLSMAQLYGGSADGNSDSSLIKRLATENVPCPLLSGVDELKMNERDTVPQDVAPLFTHRQRVWIVLDGTMDAAWAEHILSLAGPAPSSSLTSGLGQFSLLGSDTFTIPSNVTILLETIDLGHASPTLVLNSSLIHVSDAPSRPLVSKDLVQSTNSAVSAKLLPMHKMFLVGSIGRIRVQMTVPPLVCELLTKHLVDSSLLDRLLEVLGEGSTHAPLSHLHTAQHIMTLIHPVLSTQPGIDYTLWTKSLEFDSALGYNEPRRLLSRQIELCILWSVCWGAGSCASIQTKRLVTSVLQREFDHLQESWANCSGDMGLYSWVLDIASATFRSCKDVLCIPTGQRDISPFSVYIPRVDSTLVHLVGRQVLRSGVPLLVFGPPDCGATSCVVEFLQRSSVFLSQGLTTLDKSTTATGSSDNAEAARISNMRLTTTMIVSSLASRLKTKRTSAVRSPRSSIVGKPGPPVRMCSPDDEATTKLFEAGAFVSMRLQCTASTTIDSLSTSVEIVMQRERKQVYEPPPGKAMILFLDDVHLPLHSEFPSPHAWIRSMIDLSAVYRPSDTKTRTIERTLLVATASDHAMGSWHRAPNACQARLLSRFFPVRLAALEACDVSQILTPIVVGLFERTDLHCRYVQPIRHQIGHVLAVTIDVFVKCRALGTHVALAFGFSKLITMLEFLTAVPPPALPDLPVLLRLWHHEIERTFVDTALAFDHGEAVQHIADTAYASLCDLMKEKPAMRHTARWVYFPHGYNEKPSMRHRQDSLDGSPIGQTPEDRAASIGLGRRRCSINKAPPPLERMTSIVDSSNLPQGKALLQRQNTAAKVAPTLQKTDSLRGGFAQRKNSGTFDYDALGTRRLSSRGILAPGSCDHFGWNRHVYGELFNGLSEYADALPSLHAALQKQTLRFGESDNLILSVPMVGTTLQLCRILGKPGGKAVLVGPPGHAKHSVAKMAAKIMDQQHVHFEALMDKAVSETKWATALKEVVTIAGVLQTDVTFIVQNAHRMSDACLEQLTSLLNSREVPLLFSPDEHVELAGRVKDEKLFELNALHSKQMENLRIELSVAKRSELQSKHDAVRRLIADSRESHTKTAKERELEAMIEVEKHLNLQGQERIDALVSVQHSEMDDFIRKFEANVDINMALTMATVKPSGVVSGIWNEVVQAAARNVRVVVCCDATDIPVFVQRVPKLFAQTQMCVLPRLDFDVIKPMVHLRIETQWKVFQDHEGHLDSTVLLNSLDLIQSNLNHVSTLAAKFHLAASRVMLASGAAHAVISLHLIPLYSRYIFDAMKRLRIRMNHLMSRSRAFLDVYQNAVDQVDSAQKQYQEKQVQIQSALVQIGEYKLHFEKMQAEAEVLRNVMRKQKADVDEQVKITTDMDKLTKHELKDALKVLDDANKCVANLDRRYIMEIKTFVNPPVLVHVVLNAMCVLFSVDPSWDNAKKLLSDVNFITSMLNYDKDNVPETILTKLEPYLTNEMFNKAEVEKQSIAASTMVVWIIAIEAYSRSRKLVKPKLDILDAAQAKLRTLVGEFAECKKNVEQADRVSSDIEETIQARMEDKKLMEAECQTLTAFLVQGNAVLKILGPEQAVMTKQLQSMVEYEASLVAEAVVSAAVITYGGVFSPRLRRHLFDEWTRELDGQPLQIHPTHSILNNYAAQPFGLWLHAAGLFHSRHSQQTAYILAHALPVVLVTSFSPHMDSLLRNVLHSVGCNSIVTKSALDKDVRSVLESCISMGQQLIVNDVTPRLYTSTFQDLVEWGTEWVDGVEYINYIGHTLALKRGFRLVLTTTAPLCEFGSEVFQVATVDAVECWDDMQNVLLDDMELANVCNDRVGVGAYDFARAILDMEVDMSRSFDGLLVHLRTMIRETKYDAPQVESLATMCNQNAQHRATFDERRQELHRTMAARGDVSYAAVTQLGHQIFTALQKLATLVPDLVMAFEPYGFRIFFIQCLESCDGRSKAPGARCPPPGDVLVKLLELLALTIPQLHWSSFLLLLAFEVRGGPAKDAKASPPHLYDLADDAPAEALSFMDLQRNVLFPPHWNASLTDATINDMTATEQLFQAYEGIPRDSVLMKRPRHLSMPSKQPSQQTDASVHSDGIQSIVSMPPQYHCLGVMLAGRPEAFASFCDKLVLFTLGLEPKQPAARRTWHPKDWSKILYNTQDAWFWCVVSNAGFSSLQLLYTVLDTIVPRDMWPDVLKLLLQRPVVHALSFHVPLDGGSIMGFFDSVPSMVQFEGLNPIAFESLRWFVLDMTTPDKWDAVVQYNKKRRLDYRPVGLVSHLKPTLGKPMNQRHAADDDMQPSRMVHVVPTTPAPTHTQPLSVANVPLAVQPNRLVLHPLGSNPFSTEFRLTLLRLVAIPFSTAIGDALEGVNMDPAVRNVVAIVLWRLLCGLVFFHAALVARQDKVVGCAVDMSTVDGSDLVLGVYMITGPLLQTIVRAFLETDDGDPLEQLNWGHIHNVFVQHAHGRKCRTHRGRHWIRALLRECIGPYLLVPNSPPQQSKFQLPLPSFQDVLKTPTQSSEEYLTVMCAFASSCKWTVPDVVVPSAAVSIDLRSLVLLPQHLNSPNHVKKHVLAIVQLCLQSLPPALPLKLHPRNALVQHPLRQFLKTVIHSFHHRRDHTELALQALLSDITQASPATVAAFVATTNNNDLKSALAMECRALVLDKIPARVATYAAPLDMSLSVAIKHWQRTGSFLQLWWDEGQTEYWCPGIVDVTDLMAAFGFTYKIATNTVANVDLLAFAGQVYPMETPLDAFRNRNDTILLTGLELLNAIPSPTTAGGIQEAAGCAVPVQVLLKVSASPPPINAMECPILRSRCSSVSVGSLHVDIVPAIQEWATCPYLVLSVDDAR</sequence>
<evidence type="ECO:0000256" key="1">
    <source>
        <dbReference type="ARBA" id="ARBA00022837"/>
    </source>
</evidence>
<dbReference type="GO" id="GO:0051959">
    <property type="term" value="F:dynein light intermediate chain binding"/>
    <property type="evidence" value="ECO:0007669"/>
    <property type="project" value="InterPro"/>
</dbReference>
<dbReference type="GO" id="GO:0005509">
    <property type="term" value="F:calcium ion binding"/>
    <property type="evidence" value="ECO:0007669"/>
    <property type="project" value="InterPro"/>
</dbReference>
<dbReference type="Pfam" id="PF12777">
    <property type="entry name" value="MT"/>
    <property type="match status" value="1"/>
</dbReference>
<feature type="compositionally biased region" description="Polar residues" evidence="4">
    <location>
        <begin position="79"/>
        <end position="95"/>
    </location>
</feature>
<dbReference type="InterPro" id="IPR026983">
    <property type="entry name" value="DHC"/>
</dbReference>
<dbReference type="InterPro" id="IPR011992">
    <property type="entry name" value="EF-hand-dom_pair"/>
</dbReference>